<dbReference type="Pfam" id="PF03007">
    <property type="entry name" value="WS_DGAT_cat"/>
    <property type="match status" value="1"/>
</dbReference>
<dbReference type="InterPro" id="IPR004255">
    <property type="entry name" value="O-acyltransferase_WSD1_N"/>
</dbReference>
<dbReference type="Gene3D" id="3.30.559.30">
    <property type="entry name" value="Nonribosomal peptide synthetase, condensation domain"/>
    <property type="match status" value="1"/>
</dbReference>
<comment type="pathway">
    <text evidence="2">Lipid metabolism.</text>
</comment>
<evidence type="ECO:0000256" key="4">
    <source>
        <dbReference type="ARBA" id="ARBA00013244"/>
    </source>
</evidence>
<dbReference type="InterPro" id="IPR045034">
    <property type="entry name" value="O-acyltransferase_WSD1-like"/>
</dbReference>
<dbReference type="EMBL" id="PYYB01000001">
    <property type="protein sequence ID" value="PTL59631.1"/>
    <property type="molecule type" value="Genomic_DNA"/>
</dbReference>
<evidence type="ECO:0000259" key="12">
    <source>
        <dbReference type="Pfam" id="PF03007"/>
    </source>
</evidence>
<evidence type="ECO:0000256" key="5">
    <source>
        <dbReference type="ARBA" id="ARBA00022516"/>
    </source>
</evidence>
<evidence type="ECO:0000256" key="7">
    <source>
        <dbReference type="ARBA" id="ARBA00022798"/>
    </source>
</evidence>
<dbReference type="GO" id="GO:0001666">
    <property type="term" value="P:response to hypoxia"/>
    <property type="evidence" value="ECO:0007669"/>
    <property type="project" value="TreeGrafter"/>
</dbReference>
<dbReference type="Proteomes" id="UP000240739">
    <property type="component" value="Unassembled WGS sequence"/>
</dbReference>
<dbReference type="GO" id="GO:0019432">
    <property type="term" value="P:triglyceride biosynthetic process"/>
    <property type="evidence" value="ECO:0007669"/>
    <property type="project" value="UniProtKB-UniPathway"/>
</dbReference>
<dbReference type="OrthoDB" id="9810950at2"/>
<evidence type="ECO:0000256" key="8">
    <source>
        <dbReference type="ARBA" id="ARBA00023098"/>
    </source>
</evidence>
<evidence type="ECO:0000313" key="15">
    <source>
        <dbReference type="Proteomes" id="UP000240739"/>
    </source>
</evidence>
<evidence type="ECO:0000256" key="6">
    <source>
        <dbReference type="ARBA" id="ARBA00022679"/>
    </source>
</evidence>
<keyword evidence="9 11" id="KW-0012">Acyltransferase</keyword>
<keyword evidence="5 11" id="KW-0444">Lipid biosynthesis</keyword>
<gene>
    <name evidence="14" type="ORF">C7Y72_08205</name>
</gene>
<reference evidence="14 15" key="1">
    <citation type="submission" date="2018-03" db="EMBL/GenBank/DDBJ databases">
        <title>Aquarubrobacter algicola gen. nov., sp. nov., a novel actinobacterium isolated from shallow eutrophic lake during the end of cyanobacterial harmful algal blooms.</title>
        <authorList>
            <person name="Chun S.J."/>
        </authorList>
    </citation>
    <scope>NUCLEOTIDE SEQUENCE [LARGE SCALE GENOMIC DNA]</scope>
    <source>
        <strain evidence="14 15">Seoho-28</strain>
    </source>
</reference>
<organism evidence="14 15">
    <name type="scientific">Paraconexibacter algicola</name>
    <dbReference type="NCBI Taxonomy" id="2133960"/>
    <lineage>
        <taxon>Bacteria</taxon>
        <taxon>Bacillati</taxon>
        <taxon>Actinomycetota</taxon>
        <taxon>Thermoleophilia</taxon>
        <taxon>Solirubrobacterales</taxon>
        <taxon>Paraconexibacteraceae</taxon>
        <taxon>Paraconexibacter</taxon>
    </lineage>
</organism>
<comment type="similarity">
    <text evidence="3 11">Belongs to the long-chain O-acyltransferase family.</text>
</comment>
<name>A0A2T4UK81_9ACTN</name>
<comment type="caution">
    <text evidence="14">The sequence shown here is derived from an EMBL/GenBank/DDBJ whole genome shotgun (WGS) entry which is preliminary data.</text>
</comment>
<comment type="pathway">
    <text evidence="1 11">Glycerolipid metabolism; triacylglycerol biosynthesis.</text>
</comment>
<evidence type="ECO:0000256" key="9">
    <source>
        <dbReference type="ARBA" id="ARBA00023315"/>
    </source>
</evidence>
<dbReference type="EC" id="2.3.1.20" evidence="4 11"/>
<keyword evidence="6 11" id="KW-0808">Transferase</keyword>
<keyword evidence="7 11" id="KW-0319">Glycerol metabolism</keyword>
<dbReference type="GO" id="GO:0071731">
    <property type="term" value="P:response to nitric oxide"/>
    <property type="evidence" value="ECO:0007669"/>
    <property type="project" value="TreeGrafter"/>
</dbReference>
<feature type="domain" description="O-acyltransferase WSD1 C-terminal" evidence="13">
    <location>
        <begin position="319"/>
        <end position="458"/>
    </location>
</feature>
<dbReference type="InterPro" id="IPR009721">
    <property type="entry name" value="O-acyltransferase_WSD1_C"/>
</dbReference>
<dbReference type="GO" id="GO:0004144">
    <property type="term" value="F:diacylglycerol O-acyltransferase activity"/>
    <property type="evidence" value="ECO:0007669"/>
    <property type="project" value="UniProtKB-EC"/>
</dbReference>
<dbReference type="PANTHER" id="PTHR31650:SF1">
    <property type="entry name" value="WAX ESTER SYNTHASE_DIACYLGLYCEROL ACYLTRANSFERASE 4-RELATED"/>
    <property type="match status" value="1"/>
</dbReference>
<evidence type="ECO:0000256" key="1">
    <source>
        <dbReference type="ARBA" id="ARBA00004771"/>
    </source>
</evidence>
<dbReference type="InterPro" id="IPR014292">
    <property type="entry name" value="Acyl_transf_WS/DGAT"/>
</dbReference>
<dbReference type="Gene3D" id="3.30.559.10">
    <property type="entry name" value="Chloramphenicol acetyltransferase-like domain"/>
    <property type="match status" value="1"/>
</dbReference>
<proteinExistence type="inferred from homology"/>
<dbReference type="PANTHER" id="PTHR31650">
    <property type="entry name" value="O-ACYLTRANSFERASE (WSD1-LIKE) FAMILY PROTEIN"/>
    <property type="match status" value="1"/>
</dbReference>
<dbReference type="UniPathway" id="UPA00282"/>
<dbReference type="NCBIfam" id="TIGR02946">
    <property type="entry name" value="acyl_WS_DGAT"/>
    <property type="match status" value="1"/>
</dbReference>
<dbReference type="GO" id="GO:0051701">
    <property type="term" value="P:biological process involved in interaction with host"/>
    <property type="evidence" value="ECO:0007669"/>
    <property type="project" value="TreeGrafter"/>
</dbReference>
<evidence type="ECO:0000313" key="14">
    <source>
        <dbReference type="EMBL" id="PTL59631.1"/>
    </source>
</evidence>
<evidence type="ECO:0000256" key="11">
    <source>
        <dbReference type="RuleBase" id="RU361241"/>
    </source>
</evidence>
<protein>
    <recommendedName>
        <fullName evidence="4 11">Diacylglycerol O-acyltransferase</fullName>
        <ecNumber evidence="4 11">2.3.1.20</ecNumber>
    </recommendedName>
</protein>
<dbReference type="RefSeq" id="WP_107568274.1">
    <property type="nucleotide sequence ID" value="NZ_PYYB01000001.1"/>
</dbReference>
<feature type="domain" description="O-acyltransferase WSD1-like N-terminal" evidence="12">
    <location>
        <begin position="17"/>
        <end position="279"/>
    </location>
</feature>
<comment type="catalytic activity">
    <reaction evidence="10 11">
        <text>an acyl-CoA + a 1,2-diacyl-sn-glycerol = a triacyl-sn-glycerol + CoA</text>
        <dbReference type="Rhea" id="RHEA:10868"/>
        <dbReference type="ChEBI" id="CHEBI:17815"/>
        <dbReference type="ChEBI" id="CHEBI:57287"/>
        <dbReference type="ChEBI" id="CHEBI:58342"/>
        <dbReference type="ChEBI" id="CHEBI:64615"/>
        <dbReference type="EC" id="2.3.1.20"/>
    </reaction>
</comment>
<sequence length="464" mass="49951">MVSTDDQTWGQAREMNALEALMWRAEGDPRLRSTIVSLELLDTTPDWDRFVAACDWATRLVPRFRQRVVEPALGLGMPAWVVDRDFDLHYHVRRVRLAGDGTWEDALRVAEQIAMTPFDKARSPWEAVLIEGLPDGQCAFLLKLHHSTTDGMGGVQLLGMLHSTTREHNAAKPQPAPLPPERTTSTDVLARQLVKDATAVPRAVAGGLGRLGALRRPDRAARDAAAYASSLQRVLADPDASGSPLLAERSLSWRFATLDVPFAPLRAAAKAVGGSLNDAFLAALLGGYRRYHEGYGMAIGAIPIAVPISVRREGDPAGGNAFAAARLAAPADEPDPVRRMQEIGRMMRVARGERAIAAVGVVAPALSRLPSPLISQLAGNMTKANDLQASNVPGLREERYLAGAKILKAYPFAPLPGCAAMITLLSHLDGCCIGINFDPAAITDEELFVQSLREGFDEVMAVAA</sequence>
<dbReference type="InterPro" id="IPR023213">
    <property type="entry name" value="CAT-like_dom_sf"/>
</dbReference>
<dbReference type="SUPFAM" id="SSF52777">
    <property type="entry name" value="CoA-dependent acyltransferases"/>
    <property type="match status" value="1"/>
</dbReference>
<evidence type="ECO:0000256" key="2">
    <source>
        <dbReference type="ARBA" id="ARBA00005189"/>
    </source>
</evidence>
<evidence type="ECO:0000259" key="13">
    <source>
        <dbReference type="Pfam" id="PF06974"/>
    </source>
</evidence>
<dbReference type="GO" id="GO:0005886">
    <property type="term" value="C:plasma membrane"/>
    <property type="evidence" value="ECO:0007669"/>
    <property type="project" value="TreeGrafter"/>
</dbReference>
<evidence type="ECO:0000256" key="3">
    <source>
        <dbReference type="ARBA" id="ARBA00009587"/>
    </source>
</evidence>
<evidence type="ECO:0000256" key="10">
    <source>
        <dbReference type="ARBA" id="ARBA00048109"/>
    </source>
</evidence>
<dbReference type="Pfam" id="PF06974">
    <property type="entry name" value="WS_DGAT_C"/>
    <property type="match status" value="1"/>
</dbReference>
<keyword evidence="8 11" id="KW-0443">Lipid metabolism</keyword>
<dbReference type="GO" id="GO:0006071">
    <property type="term" value="P:glycerol metabolic process"/>
    <property type="evidence" value="ECO:0007669"/>
    <property type="project" value="UniProtKB-KW"/>
</dbReference>
<keyword evidence="15" id="KW-1185">Reference proteome</keyword>
<dbReference type="AlphaFoldDB" id="A0A2T4UK81"/>
<accession>A0A2T4UK81</accession>